<organism evidence="1 2">
    <name type="scientific">Peptacetobacter hiranonis (strain DSM 13275 / JCM 10541 / KCTC 15199 / TO-931)</name>
    <name type="common">Clostridium hiranonis</name>
    <dbReference type="NCBI Taxonomy" id="500633"/>
    <lineage>
        <taxon>Bacteria</taxon>
        <taxon>Bacillati</taxon>
        <taxon>Bacillota</taxon>
        <taxon>Clostridia</taxon>
        <taxon>Peptostreptococcales</taxon>
        <taxon>Peptostreptococcaceae</taxon>
        <taxon>Peptacetobacter</taxon>
    </lineage>
</organism>
<reference evidence="1 2" key="2">
    <citation type="submission" date="2008-10" db="EMBL/GenBank/DDBJ databases">
        <title>Draft genome sequence of Clostridium hiranonis (DSM 13275).</title>
        <authorList>
            <person name="Sudarsanam P."/>
            <person name="Ley R."/>
            <person name="Guruge J."/>
            <person name="Turnbaugh P.J."/>
            <person name="Mahowald M."/>
            <person name="Liep D."/>
            <person name="Gordon J."/>
        </authorList>
    </citation>
    <scope>NUCLEOTIDE SEQUENCE [LARGE SCALE GENOMIC DNA]</scope>
    <source>
        <strain evidence="1 2">DSM 13275</strain>
    </source>
</reference>
<dbReference type="EMBL" id="ABWP01000035">
    <property type="protein sequence ID" value="EEA85458.1"/>
    <property type="molecule type" value="Genomic_DNA"/>
</dbReference>
<dbReference type="HOGENOM" id="CLU_2231894_0_0_9"/>
<dbReference type="Proteomes" id="UP000003178">
    <property type="component" value="Unassembled WGS sequence"/>
</dbReference>
<reference evidence="1 2" key="1">
    <citation type="submission" date="2008-09" db="EMBL/GenBank/DDBJ databases">
        <authorList>
            <person name="Fulton L."/>
            <person name="Clifton S."/>
            <person name="Fulton B."/>
            <person name="Xu J."/>
            <person name="Minx P."/>
            <person name="Pepin K.H."/>
            <person name="Johnson M."/>
            <person name="Thiruvilangam P."/>
            <person name="Bhonagiri V."/>
            <person name="Nash W.E."/>
            <person name="Mardis E.R."/>
            <person name="Wilson R.K."/>
        </authorList>
    </citation>
    <scope>NUCLEOTIDE SEQUENCE [LARGE SCALE GENOMIC DNA]</scope>
    <source>
        <strain evidence="1 2">DSM 13275</strain>
    </source>
</reference>
<gene>
    <name evidence="1" type="ORF">CLOHIR_00896</name>
</gene>
<sequence length="105" mass="12138">MYSRVLVTIILAINNIGILFTNGDSIEITSSAPKPYIGQNGPFKNPLLTNFFCPIEQYVLSHTQPRKLYIVKYNTWRYKTFMLKITSFKNLKTSKKLAKKYAVNK</sequence>
<accession>B6FYE4</accession>
<keyword evidence="2" id="KW-1185">Reference proteome</keyword>
<name>B6FYE4_PEPHT</name>
<evidence type="ECO:0000313" key="2">
    <source>
        <dbReference type="Proteomes" id="UP000003178"/>
    </source>
</evidence>
<proteinExistence type="predicted"/>
<dbReference type="AlphaFoldDB" id="B6FYE4"/>
<protein>
    <submittedName>
        <fullName evidence="1">Uncharacterized protein</fullName>
    </submittedName>
</protein>
<comment type="caution">
    <text evidence="1">The sequence shown here is derived from an EMBL/GenBank/DDBJ whole genome shotgun (WGS) entry which is preliminary data.</text>
</comment>
<evidence type="ECO:0000313" key="1">
    <source>
        <dbReference type="EMBL" id="EEA85458.1"/>
    </source>
</evidence>